<dbReference type="PROSITE" id="PS50887">
    <property type="entry name" value="GGDEF"/>
    <property type="match status" value="1"/>
</dbReference>
<proteinExistence type="predicted"/>
<reference evidence="3 4" key="1">
    <citation type="journal article" date="2018" name="Sci. Rep.">
        <title>A novel species of the marine cyanobacterium Acaryochloris with a unique pigment content and lifestyle.</title>
        <authorList>
            <person name="Partensky F."/>
            <person name="Six C."/>
            <person name="Ratin M."/>
            <person name="Garczarek L."/>
            <person name="Vaulot D."/>
            <person name="Probert I."/>
            <person name="Calteau A."/>
            <person name="Gourvil P."/>
            <person name="Marie D."/>
            <person name="Grebert T."/>
            <person name="Bouchier C."/>
            <person name="Le Panse S."/>
            <person name="Gachenot M."/>
            <person name="Rodriguez F."/>
            <person name="Garrido J.L."/>
        </authorList>
    </citation>
    <scope>NUCLEOTIDE SEQUENCE [LARGE SCALE GENOMIC DNA]</scope>
    <source>
        <strain evidence="3 4">RCC1774</strain>
    </source>
</reference>
<dbReference type="SMART" id="SM00052">
    <property type="entry name" value="EAL"/>
    <property type="match status" value="1"/>
</dbReference>
<sequence>MSHPITSELLAALGIATYEKVTDRNFKSVGQMPAWLADVKPELLNGQPSTCLSEVFPFLEYFLTDVETQWPHAAQQIAKSGLWSEQTQAGETLYLEASILAVGTKQLLLIAAQEASANEKGALIQKARENSLSYSSDRRQNSQELVNSTFYDALTGLPNQTYLSLQLTQAFEICRQDKAGQSAILMISIDQFNLLASSLGHVASEQLLVQFAWRIKEYLIPETVLARCDSNEFALLFPYVVSFEQVTHLSNRILTVLKSPFTFNNQEVVISANMGLARSREEYKQAQDLWRDAHTAMEQAKTLGGAQLVIFEPFMHHQAVRQFQLENDLYQAVGDQDLQIHYQPILTIKGEVIEGFEAFVRWFHPQRGSIAPLKFLPVAESIGLMSAIDLWLMREACFRIQQWCKVTHAFLTVSVNVSAVQFKQPHLAQQISQVLKETNIKPQHLQLEFHEQVLLKHLTRSRLVLEQLRALGVQLCVDDFSGSYAAMNALQQLPLNTLKLAPSCLTSLMHSQPQYQTAVGLIIQLAHELKIKVSAKGVENNQQLQALAKVGCNDAQGYFLAGPLNGTRAAQLLSQQQQFTNNTT</sequence>
<name>A0A2W1JVG3_9CYAN</name>
<dbReference type="PANTHER" id="PTHR33121:SF70">
    <property type="entry name" value="SIGNALING PROTEIN YKOW"/>
    <property type="match status" value="1"/>
</dbReference>
<dbReference type="AlphaFoldDB" id="A0A2W1JVG3"/>
<feature type="domain" description="GGDEF" evidence="2">
    <location>
        <begin position="180"/>
        <end position="313"/>
    </location>
</feature>
<dbReference type="Gene3D" id="3.20.20.450">
    <property type="entry name" value="EAL domain"/>
    <property type="match status" value="1"/>
</dbReference>
<evidence type="ECO:0000313" key="4">
    <source>
        <dbReference type="Proteomes" id="UP000248857"/>
    </source>
</evidence>
<keyword evidence="4" id="KW-1185">Reference proteome</keyword>
<dbReference type="InterPro" id="IPR001633">
    <property type="entry name" value="EAL_dom"/>
</dbReference>
<dbReference type="CDD" id="cd01949">
    <property type="entry name" value="GGDEF"/>
    <property type="match status" value="1"/>
</dbReference>
<gene>
    <name evidence="3" type="ORF">C1752_01597</name>
</gene>
<dbReference type="Pfam" id="PF00990">
    <property type="entry name" value="GGDEF"/>
    <property type="match status" value="1"/>
</dbReference>
<evidence type="ECO:0000259" key="1">
    <source>
        <dbReference type="PROSITE" id="PS50883"/>
    </source>
</evidence>
<dbReference type="PANTHER" id="PTHR33121">
    <property type="entry name" value="CYCLIC DI-GMP PHOSPHODIESTERASE PDEF"/>
    <property type="match status" value="1"/>
</dbReference>
<dbReference type="NCBIfam" id="TIGR00254">
    <property type="entry name" value="GGDEF"/>
    <property type="match status" value="1"/>
</dbReference>
<dbReference type="PROSITE" id="PS50883">
    <property type="entry name" value="EAL"/>
    <property type="match status" value="1"/>
</dbReference>
<dbReference type="SMART" id="SM00267">
    <property type="entry name" value="GGDEF"/>
    <property type="match status" value="1"/>
</dbReference>
<dbReference type="RefSeq" id="WP_110985570.1">
    <property type="nucleotide sequence ID" value="NZ_CAWNWM010000004.1"/>
</dbReference>
<organism evidence="3 4">
    <name type="scientific">Acaryochloris thomasi RCC1774</name>
    <dbReference type="NCBI Taxonomy" id="1764569"/>
    <lineage>
        <taxon>Bacteria</taxon>
        <taxon>Bacillati</taxon>
        <taxon>Cyanobacteriota</taxon>
        <taxon>Cyanophyceae</taxon>
        <taxon>Acaryochloridales</taxon>
        <taxon>Acaryochloridaceae</taxon>
        <taxon>Acaryochloris</taxon>
        <taxon>Acaryochloris thomasi</taxon>
    </lineage>
</organism>
<dbReference type="SUPFAM" id="SSF55073">
    <property type="entry name" value="Nucleotide cyclase"/>
    <property type="match status" value="1"/>
</dbReference>
<accession>A0A2W1JVG3</accession>
<dbReference type="Gene3D" id="3.30.70.270">
    <property type="match status" value="1"/>
</dbReference>
<dbReference type="CDD" id="cd01948">
    <property type="entry name" value="EAL"/>
    <property type="match status" value="1"/>
</dbReference>
<dbReference type="Proteomes" id="UP000248857">
    <property type="component" value="Unassembled WGS sequence"/>
</dbReference>
<evidence type="ECO:0000259" key="2">
    <source>
        <dbReference type="PROSITE" id="PS50887"/>
    </source>
</evidence>
<dbReference type="EMBL" id="PQWO01000004">
    <property type="protein sequence ID" value="PZD73724.1"/>
    <property type="molecule type" value="Genomic_DNA"/>
</dbReference>
<protein>
    <submittedName>
        <fullName evidence="3">Putative signaling protein</fullName>
    </submittedName>
</protein>
<evidence type="ECO:0000313" key="3">
    <source>
        <dbReference type="EMBL" id="PZD73724.1"/>
    </source>
</evidence>
<dbReference type="Pfam" id="PF00563">
    <property type="entry name" value="EAL"/>
    <property type="match status" value="1"/>
</dbReference>
<dbReference type="GO" id="GO:0071111">
    <property type="term" value="F:cyclic-guanylate-specific phosphodiesterase activity"/>
    <property type="evidence" value="ECO:0007669"/>
    <property type="project" value="InterPro"/>
</dbReference>
<dbReference type="InterPro" id="IPR050706">
    <property type="entry name" value="Cyclic-di-GMP_PDE-like"/>
</dbReference>
<dbReference type="InterPro" id="IPR043128">
    <property type="entry name" value="Rev_trsase/Diguanyl_cyclase"/>
</dbReference>
<dbReference type="InterPro" id="IPR000160">
    <property type="entry name" value="GGDEF_dom"/>
</dbReference>
<dbReference type="OrthoDB" id="442691at2"/>
<dbReference type="InterPro" id="IPR029787">
    <property type="entry name" value="Nucleotide_cyclase"/>
</dbReference>
<dbReference type="InterPro" id="IPR035919">
    <property type="entry name" value="EAL_sf"/>
</dbReference>
<feature type="domain" description="EAL" evidence="1">
    <location>
        <begin position="322"/>
        <end position="577"/>
    </location>
</feature>
<dbReference type="SUPFAM" id="SSF141868">
    <property type="entry name" value="EAL domain-like"/>
    <property type="match status" value="1"/>
</dbReference>
<comment type="caution">
    <text evidence="3">The sequence shown here is derived from an EMBL/GenBank/DDBJ whole genome shotgun (WGS) entry which is preliminary data.</text>
</comment>